<dbReference type="CDD" id="cd01650">
    <property type="entry name" value="RT_nLTR_like"/>
    <property type="match status" value="1"/>
</dbReference>
<sequence>MQISEAHNSYLDLVQRNLKSNPSNLWNYLNQRRSSTRIPGRVHNGLSEYTDPQTIVNGFAENFSKSYSSDSAHIPSQSSSNALPFQFPYVSPVELINIMSKFHDKFTAGDDLIPSFIVRDCRYAFAEPLSLIFNLAIKTSTFPSKWKCARICPILKKGDSSDVLNYRQISILPNFSKVFEQSLYLTVYSNVKKYISPYQHGFVSGRSTVSNLATITQYLSEIIDIRGQADVVYTDFTPAFDSIQHSILLQKLDLYGLSEDSLLLMRSYLKDRTSYVAYSGYVSYKFSVNSGVPQGSNLGPLLFILFINDLLEQFSCPVLAYADDIKLYHSIGSPVDVDILQNNINLMISWCDMF</sequence>
<dbReference type="SUPFAM" id="SSF56672">
    <property type="entry name" value="DNA/RNA polymerases"/>
    <property type="match status" value="1"/>
</dbReference>
<gene>
    <name evidence="2" type="ORF">Zmor_020871</name>
</gene>
<organism evidence="2 3">
    <name type="scientific">Zophobas morio</name>
    <dbReference type="NCBI Taxonomy" id="2755281"/>
    <lineage>
        <taxon>Eukaryota</taxon>
        <taxon>Metazoa</taxon>
        <taxon>Ecdysozoa</taxon>
        <taxon>Arthropoda</taxon>
        <taxon>Hexapoda</taxon>
        <taxon>Insecta</taxon>
        <taxon>Pterygota</taxon>
        <taxon>Neoptera</taxon>
        <taxon>Endopterygota</taxon>
        <taxon>Coleoptera</taxon>
        <taxon>Polyphaga</taxon>
        <taxon>Cucujiformia</taxon>
        <taxon>Tenebrionidae</taxon>
        <taxon>Zophobas</taxon>
    </lineage>
</organism>
<dbReference type="Pfam" id="PF00078">
    <property type="entry name" value="RVT_1"/>
    <property type="match status" value="1"/>
</dbReference>
<protein>
    <recommendedName>
        <fullName evidence="1">Reverse transcriptase domain-containing protein</fullName>
    </recommendedName>
</protein>
<reference evidence="2" key="1">
    <citation type="journal article" date="2023" name="G3 (Bethesda)">
        <title>Whole genome assemblies of Zophobas morio and Tenebrio molitor.</title>
        <authorList>
            <person name="Kaur S."/>
            <person name="Stinson S.A."/>
            <person name="diCenzo G.C."/>
        </authorList>
    </citation>
    <scope>NUCLEOTIDE SEQUENCE</scope>
    <source>
        <strain evidence="2">QUZm001</strain>
    </source>
</reference>
<evidence type="ECO:0000313" key="3">
    <source>
        <dbReference type="Proteomes" id="UP001168821"/>
    </source>
</evidence>
<keyword evidence="3" id="KW-1185">Reference proteome</keyword>
<comment type="caution">
    <text evidence="2">The sequence shown here is derived from an EMBL/GenBank/DDBJ whole genome shotgun (WGS) entry which is preliminary data.</text>
</comment>
<dbReference type="AlphaFoldDB" id="A0AA38I4H1"/>
<proteinExistence type="predicted"/>
<dbReference type="PROSITE" id="PS50878">
    <property type="entry name" value="RT_POL"/>
    <property type="match status" value="1"/>
</dbReference>
<dbReference type="EMBL" id="JALNTZ010000006">
    <property type="protein sequence ID" value="KAJ3649111.1"/>
    <property type="molecule type" value="Genomic_DNA"/>
</dbReference>
<dbReference type="InterPro" id="IPR043502">
    <property type="entry name" value="DNA/RNA_pol_sf"/>
</dbReference>
<accession>A0AA38I4H1</accession>
<name>A0AA38I4H1_9CUCU</name>
<dbReference type="InterPro" id="IPR000477">
    <property type="entry name" value="RT_dom"/>
</dbReference>
<dbReference type="PANTHER" id="PTHR33332">
    <property type="entry name" value="REVERSE TRANSCRIPTASE DOMAIN-CONTAINING PROTEIN"/>
    <property type="match status" value="1"/>
</dbReference>
<evidence type="ECO:0000259" key="1">
    <source>
        <dbReference type="PROSITE" id="PS50878"/>
    </source>
</evidence>
<evidence type="ECO:0000313" key="2">
    <source>
        <dbReference type="EMBL" id="KAJ3649111.1"/>
    </source>
</evidence>
<dbReference type="GO" id="GO:0071897">
    <property type="term" value="P:DNA biosynthetic process"/>
    <property type="evidence" value="ECO:0007669"/>
    <property type="project" value="UniProtKB-ARBA"/>
</dbReference>
<feature type="domain" description="Reverse transcriptase" evidence="1">
    <location>
        <begin position="135"/>
        <end position="354"/>
    </location>
</feature>
<dbReference type="Proteomes" id="UP001168821">
    <property type="component" value="Unassembled WGS sequence"/>
</dbReference>